<gene>
    <name evidence="1" type="ORF">MKW98_023260</name>
</gene>
<keyword evidence="2" id="KW-1185">Reference proteome</keyword>
<accession>A0AAD4T9U8</accession>
<protein>
    <submittedName>
        <fullName evidence="1">Uncharacterized protein</fullName>
    </submittedName>
</protein>
<evidence type="ECO:0000313" key="2">
    <source>
        <dbReference type="Proteomes" id="UP001202328"/>
    </source>
</evidence>
<dbReference type="EMBL" id="JAJJMB010003142">
    <property type="protein sequence ID" value="KAI3949323.1"/>
    <property type="molecule type" value="Genomic_DNA"/>
</dbReference>
<sequence length="93" mass="10730">MLTMNLVFIKAEPEDISGFYYWEDDFEDMDWSELLSHGSCADMFLPFLGLPLFPWTGGEHWGNRFYVRTLMCRASSAPQGNLTKNLCGDRLPE</sequence>
<reference evidence="1" key="1">
    <citation type="submission" date="2022-04" db="EMBL/GenBank/DDBJ databases">
        <title>A functionally conserved STORR gene fusion in Papaver species that diverged 16.8 million years ago.</title>
        <authorList>
            <person name="Catania T."/>
        </authorList>
    </citation>
    <scope>NUCLEOTIDE SEQUENCE</scope>
    <source>
        <strain evidence="1">S-188037</strain>
    </source>
</reference>
<name>A0AAD4T9U8_9MAGN</name>
<proteinExistence type="predicted"/>
<dbReference type="AlphaFoldDB" id="A0AAD4T9U8"/>
<comment type="caution">
    <text evidence="1">The sequence shown here is derived from an EMBL/GenBank/DDBJ whole genome shotgun (WGS) entry which is preliminary data.</text>
</comment>
<evidence type="ECO:0000313" key="1">
    <source>
        <dbReference type="EMBL" id="KAI3949323.1"/>
    </source>
</evidence>
<dbReference type="Proteomes" id="UP001202328">
    <property type="component" value="Unassembled WGS sequence"/>
</dbReference>
<organism evidence="1 2">
    <name type="scientific">Papaver atlanticum</name>
    <dbReference type="NCBI Taxonomy" id="357466"/>
    <lineage>
        <taxon>Eukaryota</taxon>
        <taxon>Viridiplantae</taxon>
        <taxon>Streptophyta</taxon>
        <taxon>Embryophyta</taxon>
        <taxon>Tracheophyta</taxon>
        <taxon>Spermatophyta</taxon>
        <taxon>Magnoliopsida</taxon>
        <taxon>Ranunculales</taxon>
        <taxon>Papaveraceae</taxon>
        <taxon>Papaveroideae</taxon>
        <taxon>Papaver</taxon>
    </lineage>
</organism>